<keyword evidence="13" id="KW-1185">Reference proteome</keyword>
<feature type="region of interest" description="Disordered" evidence="10">
    <location>
        <begin position="304"/>
        <end position="323"/>
    </location>
</feature>
<gene>
    <name evidence="14" type="primary">LOC112464970</name>
</gene>
<evidence type="ECO:0000256" key="8">
    <source>
        <dbReference type="ARBA" id="ARBA00048679"/>
    </source>
</evidence>
<dbReference type="InterPro" id="IPR011009">
    <property type="entry name" value="Kinase-like_dom_sf"/>
</dbReference>
<evidence type="ECO:0000256" key="5">
    <source>
        <dbReference type="ARBA" id="ARBA00022833"/>
    </source>
</evidence>
<evidence type="ECO:0000256" key="9">
    <source>
        <dbReference type="PROSITE-ProRule" id="PRU10141"/>
    </source>
</evidence>
<dbReference type="Gene3D" id="1.10.150.50">
    <property type="entry name" value="Transcription Factor, Ets-1"/>
    <property type="match status" value="1"/>
</dbReference>
<dbReference type="InterPro" id="IPR046349">
    <property type="entry name" value="C1-like_sf"/>
</dbReference>
<organism evidence="13 14">
    <name type="scientific">Temnothorax curvispinosus</name>
    <dbReference type="NCBI Taxonomy" id="300111"/>
    <lineage>
        <taxon>Eukaryota</taxon>
        <taxon>Metazoa</taxon>
        <taxon>Ecdysozoa</taxon>
        <taxon>Arthropoda</taxon>
        <taxon>Hexapoda</taxon>
        <taxon>Insecta</taxon>
        <taxon>Pterygota</taxon>
        <taxon>Neoptera</taxon>
        <taxon>Endopterygota</taxon>
        <taxon>Hymenoptera</taxon>
        <taxon>Apocrita</taxon>
        <taxon>Aculeata</taxon>
        <taxon>Formicoidea</taxon>
        <taxon>Formicidae</taxon>
        <taxon>Myrmicinae</taxon>
        <taxon>Temnothorax</taxon>
    </lineage>
</organism>
<dbReference type="PROSITE" id="PS00479">
    <property type="entry name" value="ZF_DAG_PE_1"/>
    <property type="match status" value="1"/>
</dbReference>
<evidence type="ECO:0000256" key="6">
    <source>
        <dbReference type="ARBA" id="ARBA00022840"/>
    </source>
</evidence>
<dbReference type="Proteomes" id="UP000504618">
    <property type="component" value="Unplaced"/>
</dbReference>
<name>A0A6J1R599_9HYME</name>
<dbReference type="FunFam" id="1.10.510.10:FF:000107">
    <property type="entry name" value="kinase suppressor of Ras 1"/>
    <property type="match status" value="1"/>
</dbReference>
<evidence type="ECO:0000313" key="14">
    <source>
        <dbReference type="RefSeq" id="XP_024888060.1"/>
    </source>
</evidence>
<dbReference type="CDD" id="cd20812">
    <property type="entry name" value="C1_KSR"/>
    <property type="match status" value="1"/>
</dbReference>
<dbReference type="Pfam" id="PF20406">
    <property type="entry name" value="SAM_KSR1_N"/>
    <property type="match status" value="1"/>
</dbReference>
<dbReference type="PROSITE" id="PS50081">
    <property type="entry name" value="ZF_DAG_PE_2"/>
    <property type="match status" value="1"/>
</dbReference>
<dbReference type="InterPro" id="IPR046933">
    <property type="entry name" value="SAM_KSR1_N_sf"/>
</dbReference>
<dbReference type="FunFam" id="3.30.200.20:FF:000034">
    <property type="entry name" value="Kinase suppressor of Ras 1"/>
    <property type="match status" value="1"/>
</dbReference>
<keyword evidence="6 9" id="KW-0067">ATP-binding</keyword>
<dbReference type="Gene3D" id="1.10.510.10">
    <property type="entry name" value="Transferase(Phosphotransferase) domain 1"/>
    <property type="match status" value="1"/>
</dbReference>
<dbReference type="SUPFAM" id="SSF56112">
    <property type="entry name" value="Protein kinase-like (PK-like)"/>
    <property type="match status" value="1"/>
</dbReference>
<comment type="catalytic activity">
    <reaction evidence="8">
        <text>L-seryl-[protein] + ATP = O-phospho-L-seryl-[protein] + ADP + H(+)</text>
        <dbReference type="Rhea" id="RHEA:17989"/>
        <dbReference type="Rhea" id="RHEA-COMP:9863"/>
        <dbReference type="Rhea" id="RHEA-COMP:11604"/>
        <dbReference type="ChEBI" id="CHEBI:15378"/>
        <dbReference type="ChEBI" id="CHEBI:29999"/>
        <dbReference type="ChEBI" id="CHEBI:30616"/>
        <dbReference type="ChEBI" id="CHEBI:83421"/>
        <dbReference type="ChEBI" id="CHEBI:456216"/>
        <dbReference type="EC" id="2.7.11.1"/>
    </reaction>
</comment>
<dbReference type="RefSeq" id="XP_024888060.1">
    <property type="nucleotide sequence ID" value="XM_025032292.1"/>
</dbReference>
<dbReference type="GO" id="GO:0005524">
    <property type="term" value="F:ATP binding"/>
    <property type="evidence" value="ECO:0007669"/>
    <property type="project" value="UniProtKB-UniRule"/>
</dbReference>
<dbReference type="GO" id="GO:0004674">
    <property type="term" value="F:protein serine/threonine kinase activity"/>
    <property type="evidence" value="ECO:0007669"/>
    <property type="project" value="UniProtKB-EC"/>
</dbReference>
<dbReference type="PROSITE" id="PS00107">
    <property type="entry name" value="PROTEIN_KINASE_ATP"/>
    <property type="match status" value="1"/>
</dbReference>
<accession>A0A6J1R599</accession>
<reference evidence="14" key="1">
    <citation type="submission" date="2025-08" db="UniProtKB">
        <authorList>
            <consortium name="RefSeq"/>
        </authorList>
    </citation>
    <scope>IDENTIFICATION</scope>
    <source>
        <tissue evidence="14">Whole body</tissue>
    </source>
</reference>
<dbReference type="Pfam" id="PF13543">
    <property type="entry name" value="SAM_KSR1"/>
    <property type="match status" value="1"/>
</dbReference>
<feature type="domain" description="Protein kinase" evidence="11">
    <location>
        <begin position="565"/>
        <end position="833"/>
    </location>
</feature>
<dbReference type="Gene3D" id="3.30.200.20">
    <property type="entry name" value="Phosphorylase Kinase, domain 1"/>
    <property type="match status" value="1"/>
</dbReference>
<dbReference type="PANTHER" id="PTHR44329">
    <property type="entry name" value="SERINE/THREONINE-PROTEIN KINASE TNNI3K-RELATED"/>
    <property type="match status" value="1"/>
</dbReference>
<dbReference type="InterPro" id="IPR008266">
    <property type="entry name" value="Tyr_kinase_AS"/>
</dbReference>
<evidence type="ECO:0000256" key="1">
    <source>
        <dbReference type="ARBA" id="ARBA00022679"/>
    </source>
</evidence>
<evidence type="ECO:0000256" key="3">
    <source>
        <dbReference type="ARBA" id="ARBA00022741"/>
    </source>
</evidence>
<evidence type="ECO:0000256" key="7">
    <source>
        <dbReference type="ARBA" id="ARBA00047899"/>
    </source>
</evidence>
<dbReference type="SUPFAM" id="SSF57889">
    <property type="entry name" value="Cysteine-rich domain"/>
    <property type="match status" value="1"/>
</dbReference>
<dbReference type="InterPro" id="IPR051681">
    <property type="entry name" value="Ser/Thr_Kinases-Pseudokinases"/>
</dbReference>
<feature type="binding site" evidence="9">
    <location>
        <position position="591"/>
    </location>
    <ligand>
        <name>ATP</name>
        <dbReference type="ChEBI" id="CHEBI:30616"/>
    </ligand>
</feature>
<dbReference type="InterPro" id="IPR046861">
    <property type="entry name" value="SAM_KSR1_N"/>
</dbReference>
<dbReference type="Gene3D" id="3.30.60.20">
    <property type="match status" value="1"/>
</dbReference>
<dbReference type="CTD" id="40660"/>
<evidence type="ECO:0000256" key="2">
    <source>
        <dbReference type="ARBA" id="ARBA00022723"/>
    </source>
</evidence>
<evidence type="ECO:0000313" key="13">
    <source>
        <dbReference type="Proteomes" id="UP000504618"/>
    </source>
</evidence>
<dbReference type="FunFam" id="3.30.60.20:FF:000061">
    <property type="entry name" value="Kinase suppressor of Ras"/>
    <property type="match status" value="1"/>
</dbReference>
<dbReference type="PANTHER" id="PTHR44329:SF253">
    <property type="entry name" value="KINASE SUPPRESSOR OF RAS 2"/>
    <property type="match status" value="1"/>
</dbReference>
<keyword evidence="1" id="KW-0808">Transferase</keyword>
<dbReference type="InterPro" id="IPR013761">
    <property type="entry name" value="SAM/pointed_sf"/>
</dbReference>
<feature type="domain" description="Phorbol-ester/DAG-type" evidence="12">
    <location>
        <begin position="442"/>
        <end position="488"/>
    </location>
</feature>
<dbReference type="InterPro" id="IPR025561">
    <property type="entry name" value="KSR_SAM-like_dom"/>
</dbReference>
<keyword evidence="5" id="KW-0862">Zinc</keyword>
<dbReference type="PROSITE" id="PS00109">
    <property type="entry name" value="PROTEIN_KINASE_TYR"/>
    <property type="match status" value="1"/>
</dbReference>
<keyword evidence="3 9" id="KW-0547">Nucleotide-binding</keyword>
<evidence type="ECO:0000256" key="10">
    <source>
        <dbReference type="SAM" id="MobiDB-lite"/>
    </source>
</evidence>
<proteinExistence type="predicted"/>
<dbReference type="Pfam" id="PF00130">
    <property type="entry name" value="C1_1"/>
    <property type="match status" value="1"/>
</dbReference>
<evidence type="ECO:0000259" key="12">
    <source>
        <dbReference type="PROSITE" id="PS50081"/>
    </source>
</evidence>
<dbReference type="PROSITE" id="PS50011">
    <property type="entry name" value="PROTEIN_KINASE_DOM"/>
    <property type="match status" value="1"/>
</dbReference>
<dbReference type="Pfam" id="PF07714">
    <property type="entry name" value="PK_Tyr_Ser-Thr"/>
    <property type="match status" value="1"/>
</dbReference>
<dbReference type="Gene3D" id="6.10.140.1120">
    <property type="match status" value="1"/>
</dbReference>
<dbReference type="InterPro" id="IPR002219">
    <property type="entry name" value="PKC_DAG/PE"/>
</dbReference>
<dbReference type="GO" id="GO:0046872">
    <property type="term" value="F:metal ion binding"/>
    <property type="evidence" value="ECO:0007669"/>
    <property type="project" value="UniProtKB-KW"/>
</dbReference>
<dbReference type="InterPro" id="IPR001245">
    <property type="entry name" value="Ser-Thr/Tyr_kinase_cat_dom"/>
</dbReference>
<protein>
    <submittedName>
        <fullName evidence="14">Kinase suppressor of Ras 2-like isoform X2</fullName>
    </submittedName>
</protein>
<dbReference type="InterPro" id="IPR017441">
    <property type="entry name" value="Protein_kinase_ATP_BS"/>
</dbReference>
<dbReference type="SMART" id="SM00109">
    <property type="entry name" value="C1"/>
    <property type="match status" value="1"/>
</dbReference>
<comment type="catalytic activity">
    <reaction evidence="7">
        <text>L-threonyl-[protein] + ATP = O-phospho-L-threonyl-[protein] + ADP + H(+)</text>
        <dbReference type="Rhea" id="RHEA:46608"/>
        <dbReference type="Rhea" id="RHEA-COMP:11060"/>
        <dbReference type="Rhea" id="RHEA-COMP:11605"/>
        <dbReference type="ChEBI" id="CHEBI:15378"/>
        <dbReference type="ChEBI" id="CHEBI:30013"/>
        <dbReference type="ChEBI" id="CHEBI:30616"/>
        <dbReference type="ChEBI" id="CHEBI:61977"/>
        <dbReference type="ChEBI" id="CHEBI:456216"/>
        <dbReference type="EC" id="2.7.11.1"/>
    </reaction>
</comment>
<keyword evidence="4" id="KW-0418">Kinase</keyword>
<evidence type="ECO:0000259" key="11">
    <source>
        <dbReference type="PROSITE" id="PS50011"/>
    </source>
</evidence>
<dbReference type="GeneID" id="112464970"/>
<dbReference type="InterPro" id="IPR000719">
    <property type="entry name" value="Prot_kinase_dom"/>
</dbReference>
<sequence length="856" mass="97458">MLISGLVIRRSGDDKRPDGGIKRGRRYARQVRARARIDENSRVGLAVARGMAAYGDVESVRRTLDVAQTMINFTADQLDDLRTQCSVTAELTQQEIRMLEGKLIKLYCKQLVAKARLANPLPSDIIEYPSLQQWLRVVGLTQESIQMVCFKVNTLEDLREKSEHELNSMLNKNCIYYKEECRRLRKALSNLWRYMDILIKGDTENDSDLYWDSWDSYHLRKEICSKPILSRQRCSIPSESSIPYHNNNNDVLPAASASLILSSPPCISSLLKQEREIKFPSTPPPCKKQLISVQNSPSEVFPLAKSKSHESQLASRPDSMQLDNDDTLSSFRSDFPIKNKSNFSVRRNLPTEQSLDYGTTDYGREESLLSNCNSPVKSPIKSPVKSPIKSPVKSPIKSFFKPPPICTTNAESDDNLAGSETSLNVPKSPCTPVSRGMSHIIAHRFTRSFNVMTVCDYCEKPMFMNTLKCKECKYRCHRECGSKVPPSCGLPRGFYAEFKRTMQSESNLLNVSPVLKRPAATSSNNANLLPPLNRKDRRLSYTQSSMNIPCQMTMGQDWDIPYDELKIIKQIGKGRFATVHRGFWHGDIAIKVLNIFSFYSEDDKILETFKLEVAACRIARHDNLILFLGVCMKPQLALVTSLSRGTTLYTHLHLGGDRYTLAEMNFIAQQICQGMKYLHSREIIHKDLRSKNVFIENRKVLISDFGLFNITKLCHGNRKGEALNIPPGWLCYLAPEIIRRLRPLNRGQDKIPYSIGSDVYAFGTIWYELLCSEWPFRGQPTEAIVWQVGKGMKQSLANLQASRDVKDILMHCWSYHPTKRLDFIEIINLLKRLPRKMLARSSSNPTNCSRSAESMF</sequence>
<evidence type="ECO:0000256" key="4">
    <source>
        <dbReference type="ARBA" id="ARBA00022777"/>
    </source>
</evidence>
<dbReference type="AlphaFoldDB" id="A0A6J1R599"/>
<keyword evidence="2" id="KW-0479">Metal-binding</keyword>